<evidence type="ECO:0000313" key="4">
    <source>
        <dbReference type="EMBL" id="PAV58964.1"/>
    </source>
</evidence>
<evidence type="ECO:0000256" key="1">
    <source>
        <dbReference type="PROSITE-ProRule" id="PRU00047"/>
    </source>
</evidence>
<feature type="domain" description="CCHC-type" evidence="3">
    <location>
        <begin position="280"/>
        <end position="296"/>
    </location>
</feature>
<dbReference type="OrthoDB" id="5864896at2759"/>
<evidence type="ECO:0000256" key="2">
    <source>
        <dbReference type="SAM" id="MobiDB-lite"/>
    </source>
</evidence>
<dbReference type="InterPro" id="IPR001878">
    <property type="entry name" value="Znf_CCHC"/>
</dbReference>
<dbReference type="Gene3D" id="4.10.60.10">
    <property type="entry name" value="Zinc finger, CCHC-type"/>
    <property type="match status" value="1"/>
</dbReference>
<dbReference type="Proteomes" id="UP000218231">
    <property type="component" value="Unassembled WGS sequence"/>
</dbReference>
<dbReference type="PROSITE" id="PS50158">
    <property type="entry name" value="ZF_CCHC"/>
    <property type="match status" value="1"/>
</dbReference>
<dbReference type="PANTHER" id="PTHR47331">
    <property type="entry name" value="PHD-TYPE DOMAIN-CONTAINING PROTEIN"/>
    <property type="match status" value="1"/>
</dbReference>
<feature type="region of interest" description="Disordered" evidence="2">
    <location>
        <begin position="318"/>
        <end position="371"/>
    </location>
</feature>
<feature type="compositionally biased region" description="Polar residues" evidence="2">
    <location>
        <begin position="208"/>
        <end position="229"/>
    </location>
</feature>
<feature type="region of interest" description="Disordered" evidence="2">
    <location>
        <begin position="203"/>
        <end position="239"/>
    </location>
</feature>
<dbReference type="SMART" id="SM00343">
    <property type="entry name" value="ZnF_C2HC"/>
    <property type="match status" value="2"/>
</dbReference>
<evidence type="ECO:0000259" key="3">
    <source>
        <dbReference type="PROSITE" id="PS50158"/>
    </source>
</evidence>
<feature type="compositionally biased region" description="Basic residues" evidence="2">
    <location>
        <begin position="346"/>
        <end position="358"/>
    </location>
</feature>
<proteinExistence type="predicted"/>
<gene>
    <name evidence="4" type="ORF">WR25_20718</name>
</gene>
<dbReference type="GO" id="GO:0008270">
    <property type="term" value="F:zinc ion binding"/>
    <property type="evidence" value="ECO:0007669"/>
    <property type="project" value="UniProtKB-KW"/>
</dbReference>
<name>A0A2A2JBG9_9BILA</name>
<comment type="caution">
    <text evidence="4">The sequence shown here is derived from an EMBL/GenBank/DDBJ whole genome shotgun (WGS) entry which is preliminary data.</text>
</comment>
<feature type="compositionally biased region" description="Basic and acidic residues" evidence="2">
    <location>
        <begin position="359"/>
        <end position="369"/>
    </location>
</feature>
<feature type="compositionally biased region" description="Polar residues" evidence="2">
    <location>
        <begin position="318"/>
        <end position="334"/>
    </location>
</feature>
<keyword evidence="1" id="KW-0862">Zinc</keyword>
<dbReference type="PANTHER" id="PTHR47331:SF5">
    <property type="entry name" value="RIBONUCLEASE H"/>
    <property type="match status" value="1"/>
</dbReference>
<keyword evidence="1" id="KW-0863">Zinc-finger</keyword>
<dbReference type="InterPro" id="IPR005312">
    <property type="entry name" value="DUF1759"/>
</dbReference>
<sequence length="682" mass="75818">MKRQAKETQLATARPVAGTTIVVNQPTAIPTFDGTVEKFAEFWQIFIHIVDSDPHLAKIEKLSRLMAALKGDARATLASILVHEDNYELAKTKLLAEYGSDAKVIILLHKALEKKTANSGRPKDQKTLYFEIEGVTTQLLARSQQLDSPLITVQILNKFSNDVRRRINGKTVDDPLLLSNFDKFMKALKRVIEILIAESGDKDHPKGVNSSNVNAFQTGNRAQNNPKNQHQQDKKDAYPITNPPKGGVCAFCKSPEHFSWYCSNVKDIKRRREILIAEARCFRCFKIGHNSNNCTRGPCHTCQGDHNAVVCYKNAASKGNPSKEANSNSQQSANKPRAKGNWNGKFKGKPKGKAQTHHVKAEEPDHEPVQEAQTNHVARLNMKAILPVAQADVRKTANSKQSISVTVLLDTASDTTFISNGLAKKMGLHQGESKRMSMRVFGQERKYIDYPVFKFVLTHGEGKEMGKIPIEAFGSDTLTGDLSVGVLTREDMNFIRKRHVKLALPRSSGDSCTPDILLGQDQLDEVWDETRRPLRLPSGSWLIPTIFGYVRMGKAPVRRSRGTSESTVSQILVNAIQLAEEETEESAVTQIIVNTVESMRIPDYTPSFEEFTGTSKEEKEAMEKADFGRYLCVLSSSTLDSHTRTSPIQQVHRSAQTVGQDEWPQEGYKPSAADGCCFPGSN</sequence>
<organism evidence="4 5">
    <name type="scientific">Diploscapter pachys</name>
    <dbReference type="NCBI Taxonomy" id="2018661"/>
    <lineage>
        <taxon>Eukaryota</taxon>
        <taxon>Metazoa</taxon>
        <taxon>Ecdysozoa</taxon>
        <taxon>Nematoda</taxon>
        <taxon>Chromadorea</taxon>
        <taxon>Rhabditida</taxon>
        <taxon>Rhabditina</taxon>
        <taxon>Rhabditomorpha</taxon>
        <taxon>Rhabditoidea</taxon>
        <taxon>Rhabditidae</taxon>
        <taxon>Diploscapter</taxon>
    </lineage>
</organism>
<dbReference type="EMBL" id="LIAE01010549">
    <property type="protein sequence ID" value="PAV58964.1"/>
    <property type="molecule type" value="Genomic_DNA"/>
</dbReference>
<dbReference type="Pfam" id="PF03564">
    <property type="entry name" value="DUF1759"/>
    <property type="match status" value="1"/>
</dbReference>
<dbReference type="AlphaFoldDB" id="A0A2A2JBG9"/>
<keyword evidence="5" id="KW-1185">Reference proteome</keyword>
<protein>
    <recommendedName>
        <fullName evidence="3">CCHC-type domain-containing protein</fullName>
    </recommendedName>
</protein>
<reference evidence="4 5" key="1">
    <citation type="journal article" date="2017" name="Curr. Biol.">
        <title>Genome architecture and evolution of a unichromosomal asexual nematode.</title>
        <authorList>
            <person name="Fradin H."/>
            <person name="Zegar C."/>
            <person name="Gutwein M."/>
            <person name="Lucas J."/>
            <person name="Kovtun M."/>
            <person name="Corcoran D."/>
            <person name="Baugh L.R."/>
            <person name="Kiontke K."/>
            <person name="Gunsalus K."/>
            <person name="Fitch D.H."/>
            <person name="Piano F."/>
        </authorList>
    </citation>
    <scope>NUCLEOTIDE SEQUENCE [LARGE SCALE GENOMIC DNA]</scope>
    <source>
        <strain evidence="4">PF1309</strain>
    </source>
</reference>
<accession>A0A2A2JBG9</accession>
<evidence type="ECO:0000313" key="5">
    <source>
        <dbReference type="Proteomes" id="UP000218231"/>
    </source>
</evidence>
<keyword evidence="1" id="KW-0479">Metal-binding</keyword>
<dbReference type="GO" id="GO:0003676">
    <property type="term" value="F:nucleic acid binding"/>
    <property type="evidence" value="ECO:0007669"/>
    <property type="project" value="InterPro"/>
</dbReference>